<comment type="caution">
    <text evidence="1">The sequence shown here is derived from an EMBL/GenBank/DDBJ whole genome shotgun (WGS) entry which is preliminary data.</text>
</comment>
<evidence type="ECO:0000313" key="2">
    <source>
        <dbReference type="Proteomes" id="UP000094296"/>
    </source>
</evidence>
<evidence type="ECO:0000313" key="1">
    <source>
        <dbReference type="EMBL" id="OEF97536.1"/>
    </source>
</evidence>
<organism evidence="1 2">
    <name type="scientific">Desulfuribacillus alkaliarsenatis</name>
    <dbReference type="NCBI Taxonomy" id="766136"/>
    <lineage>
        <taxon>Bacteria</taxon>
        <taxon>Bacillati</taxon>
        <taxon>Bacillota</taxon>
        <taxon>Desulfuribacillia</taxon>
        <taxon>Desulfuribacillales</taxon>
        <taxon>Desulfuribacillaceae</taxon>
        <taxon>Desulfuribacillus</taxon>
    </lineage>
</organism>
<accession>A0A1E5G381</accession>
<name>A0A1E5G381_9FIRM</name>
<reference evidence="1 2" key="1">
    <citation type="submission" date="2016-09" db="EMBL/GenBank/DDBJ databases">
        <title>Draft genome sequence for the type strain of Desulfuribacillus alkaliarsenatis AHT28, an obligately anaerobic, sulfidogenic bacterium isolated from Russian soda lake sediments.</title>
        <authorList>
            <person name="Abin C.A."/>
            <person name="Hollibaugh J.T."/>
        </authorList>
    </citation>
    <scope>NUCLEOTIDE SEQUENCE [LARGE SCALE GENOMIC DNA]</scope>
    <source>
        <strain evidence="1 2">AHT28</strain>
    </source>
</reference>
<dbReference type="RefSeq" id="WP_069642934.1">
    <property type="nucleotide sequence ID" value="NZ_MIJE01000011.1"/>
</dbReference>
<dbReference type="Proteomes" id="UP000094296">
    <property type="component" value="Unassembled WGS sequence"/>
</dbReference>
<dbReference type="EMBL" id="MIJE01000011">
    <property type="protein sequence ID" value="OEF97536.1"/>
    <property type="molecule type" value="Genomic_DNA"/>
</dbReference>
<protein>
    <submittedName>
        <fullName evidence="1">Uncharacterized protein</fullName>
    </submittedName>
</protein>
<proteinExistence type="predicted"/>
<dbReference type="STRING" id="766136.BHF68_04840"/>
<dbReference type="AlphaFoldDB" id="A0A1E5G381"/>
<dbReference type="OrthoDB" id="2943775at2"/>
<gene>
    <name evidence="1" type="ORF">BHF68_04840</name>
</gene>
<keyword evidence="2" id="KW-1185">Reference proteome</keyword>
<sequence>MVRVSRYSSLKNNRFQLLYTNHINNPDSVRRVEAADAARKPRNHTEHPSDHFLNFFNNYYQSIDELKQEFKNFYHNELALRKALEDLDANSDLLEINMRTLVNKFNKTLESLRALDDSLNTRHTSYVEKRIIKHLPVLQHYGIYFMENEFIDFDSQKFINKLSKASNTEIIFDPLKQVIVSIHRALYKLRIVDDHNKNSYTKNKLDTRGLYIERKL</sequence>